<comment type="caution">
    <text evidence="1">The sequence shown here is derived from an EMBL/GenBank/DDBJ whole genome shotgun (WGS) entry which is preliminary data.</text>
</comment>
<proteinExistence type="predicted"/>
<sequence>MIGIVWTRPLVGSKLRILKGILSGQNQDLMALYSALAFLCHPKSLSSMTMGPPDHQRGLYDVFISHRHEGGEDLAQAINQVATTGHVPRKESTNLSGRVLERPYCQSEIKVALGAQKTIILVHDVKNCVIPKASTLPVEIRPVLERVTIPYFREHAFRETAMREIAKAMKIMIPA</sequence>
<protein>
    <submittedName>
        <fullName evidence="1">Uncharacterized protein</fullName>
    </submittedName>
</protein>
<gene>
    <name evidence="1" type="ORF">SEMRO_410_G137500.1</name>
</gene>
<keyword evidence="2" id="KW-1185">Reference proteome</keyword>
<accession>A0A9N8HEK3</accession>
<reference evidence="1" key="1">
    <citation type="submission" date="2020-06" db="EMBL/GenBank/DDBJ databases">
        <authorList>
            <consortium name="Plant Systems Biology data submission"/>
        </authorList>
    </citation>
    <scope>NUCLEOTIDE SEQUENCE</scope>
    <source>
        <strain evidence="1">D6</strain>
    </source>
</reference>
<dbReference type="Proteomes" id="UP001153069">
    <property type="component" value="Unassembled WGS sequence"/>
</dbReference>
<organism evidence="1 2">
    <name type="scientific">Seminavis robusta</name>
    <dbReference type="NCBI Taxonomy" id="568900"/>
    <lineage>
        <taxon>Eukaryota</taxon>
        <taxon>Sar</taxon>
        <taxon>Stramenopiles</taxon>
        <taxon>Ochrophyta</taxon>
        <taxon>Bacillariophyta</taxon>
        <taxon>Bacillariophyceae</taxon>
        <taxon>Bacillariophycidae</taxon>
        <taxon>Naviculales</taxon>
        <taxon>Naviculaceae</taxon>
        <taxon>Seminavis</taxon>
    </lineage>
</organism>
<dbReference type="EMBL" id="CAICTM010000409">
    <property type="protein sequence ID" value="CAB9509922.1"/>
    <property type="molecule type" value="Genomic_DNA"/>
</dbReference>
<dbReference type="AlphaFoldDB" id="A0A9N8HEK3"/>
<name>A0A9N8HEK3_9STRA</name>
<evidence type="ECO:0000313" key="2">
    <source>
        <dbReference type="Proteomes" id="UP001153069"/>
    </source>
</evidence>
<evidence type="ECO:0000313" key="1">
    <source>
        <dbReference type="EMBL" id="CAB9509922.1"/>
    </source>
</evidence>